<feature type="region of interest" description="Disordered" evidence="1">
    <location>
        <begin position="57"/>
        <end position="134"/>
    </location>
</feature>
<feature type="region of interest" description="Disordered" evidence="1">
    <location>
        <begin position="149"/>
        <end position="342"/>
    </location>
</feature>
<accession>A0A9X0AYV1</accession>
<feature type="compositionally biased region" description="Basic and acidic residues" evidence="1">
    <location>
        <begin position="308"/>
        <end position="324"/>
    </location>
</feature>
<feature type="compositionally biased region" description="Low complexity" evidence="1">
    <location>
        <begin position="73"/>
        <end position="119"/>
    </location>
</feature>
<evidence type="ECO:0000256" key="1">
    <source>
        <dbReference type="SAM" id="MobiDB-lite"/>
    </source>
</evidence>
<protein>
    <submittedName>
        <fullName evidence="2">Uncharacterized protein</fullName>
    </submittedName>
</protein>
<feature type="compositionally biased region" description="Basic and acidic residues" evidence="1">
    <location>
        <begin position="206"/>
        <end position="223"/>
    </location>
</feature>
<sequence length="422" mass="46781">MEEEKLEEGEWTEETQRNSTFKAFALRTPAVQDKAARLAKVEVWKQKMERQKVRKQLMDRVEASSGIQTTRVSAPSTSSARSASLPLSATRELPTAPAFFASSAPPASLATPTSSAPPTKAELKRASRWVQRRANQEKYKVEIAAAKAQRGLEKQMEADPTENPTENGTQSFKARSLTLATPPPPLSSRLVHNSQQGSVDSDTTDMEEREREQDIDEGMHGDTYRGMYGDGYRDANVDMYEENFVSGGPSRGRRRGGRRCRRRKEAKAREPQASLQGHELIPVPLSQEDSSRTISDHDTTALNLNSSDRQRNGIEHESNGKTIRETSSSGTQPRNKRQEQIDASRQGIMALQASSHAKGLLFISPPWLLVKESLSRPLSNSPPAALNPDSDNRQQARGQKTQGNMDENCSGPLRNFDIPKST</sequence>
<comment type="caution">
    <text evidence="2">The sequence shown here is derived from an EMBL/GenBank/DDBJ whole genome shotgun (WGS) entry which is preliminary data.</text>
</comment>
<gene>
    <name evidence="2" type="ORF">OCU04_001640</name>
</gene>
<feature type="compositionally biased region" description="Polar residues" evidence="1">
    <location>
        <begin position="191"/>
        <end position="201"/>
    </location>
</feature>
<evidence type="ECO:0000313" key="3">
    <source>
        <dbReference type="Proteomes" id="UP001152300"/>
    </source>
</evidence>
<feature type="region of interest" description="Disordered" evidence="1">
    <location>
        <begin position="375"/>
        <end position="422"/>
    </location>
</feature>
<organism evidence="2 3">
    <name type="scientific">Sclerotinia nivalis</name>
    <dbReference type="NCBI Taxonomy" id="352851"/>
    <lineage>
        <taxon>Eukaryota</taxon>
        <taxon>Fungi</taxon>
        <taxon>Dikarya</taxon>
        <taxon>Ascomycota</taxon>
        <taxon>Pezizomycotina</taxon>
        <taxon>Leotiomycetes</taxon>
        <taxon>Helotiales</taxon>
        <taxon>Sclerotiniaceae</taxon>
        <taxon>Sclerotinia</taxon>
    </lineage>
</organism>
<dbReference type="Proteomes" id="UP001152300">
    <property type="component" value="Unassembled WGS sequence"/>
</dbReference>
<evidence type="ECO:0000313" key="2">
    <source>
        <dbReference type="EMBL" id="KAJ8071305.1"/>
    </source>
</evidence>
<feature type="compositionally biased region" description="Basic residues" evidence="1">
    <location>
        <begin position="251"/>
        <end position="266"/>
    </location>
</feature>
<feature type="compositionally biased region" description="Basic and acidic residues" evidence="1">
    <location>
        <begin position="289"/>
        <end position="299"/>
    </location>
</feature>
<reference evidence="2" key="1">
    <citation type="submission" date="2022-11" db="EMBL/GenBank/DDBJ databases">
        <title>Genome Resource of Sclerotinia nivalis Strain SnTB1, a Plant Pathogen Isolated from American Ginseng.</title>
        <authorList>
            <person name="Fan S."/>
        </authorList>
    </citation>
    <scope>NUCLEOTIDE SEQUENCE</scope>
    <source>
        <strain evidence="2">SnTB1</strain>
    </source>
</reference>
<feature type="compositionally biased region" description="Polar residues" evidence="1">
    <location>
        <begin position="393"/>
        <end position="407"/>
    </location>
</feature>
<dbReference type="AlphaFoldDB" id="A0A9X0AYV1"/>
<dbReference type="OrthoDB" id="3557096at2759"/>
<proteinExistence type="predicted"/>
<keyword evidence="3" id="KW-1185">Reference proteome</keyword>
<feature type="compositionally biased region" description="Polar residues" evidence="1">
    <location>
        <begin position="162"/>
        <end position="173"/>
    </location>
</feature>
<name>A0A9X0AYV1_9HELO</name>
<dbReference type="EMBL" id="JAPEIS010000001">
    <property type="protein sequence ID" value="KAJ8071305.1"/>
    <property type="molecule type" value="Genomic_DNA"/>
</dbReference>